<dbReference type="GO" id="GO:0003677">
    <property type="term" value="F:DNA binding"/>
    <property type="evidence" value="ECO:0007669"/>
    <property type="project" value="UniProtKB-UniRule"/>
</dbReference>
<dbReference type="PANTHER" id="PTHR30349">
    <property type="entry name" value="PHAGE INTEGRASE-RELATED"/>
    <property type="match status" value="1"/>
</dbReference>
<feature type="domain" description="Tyr recombinase" evidence="6">
    <location>
        <begin position="113"/>
        <end position="328"/>
    </location>
</feature>
<evidence type="ECO:0000256" key="1">
    <source>
        <dbReference type="ARBA" id="ARBA00022908"/>
    </source>
</evidence>
<evidence type="ECO:0000259" key="6">
    <source>
        <dbReference type="PROSITE" id="PS51898"/>
    </source>
</evidence>
<evidence type="ECO:0000313" key="8">
    <source>
        <dbReference type="EMBL" id="SDF93921.1"/>
    </source>
</evidence>
<dbReference type="GO" id="GO:0015074">
    <property type="term" value="P:DNA integration"/>
    <property type="evidence" value="ECO:0007669"/>
    <property type="project" value="UniProtKB-KW"/>
</dbReference>
<protein>
    <submittedName>
        <fullName evidence="8">Phage integrase, N-terminal SAM-like domain</fullName>
    </submittedName>
</protein>
<dbReference type="PROSITE" id="PS51900">
    <property type="entry name" value="CB"/>
    <property type="match status" value="1"/>
</dbReference>
<dbReference type="InterPro" id="IPR010998">
    <property type="entry name" value="Integrase_recombinase_N"/>
</dbReference>
<dbReference type="STRING" id="660518.SAMN05216218_1121"/>
<gene>
    <name evidence="8" type="ORF">SAMN05216218_1121</name>
</gene>
<dbReference type="Gene3D" id="1.10.150.130">
    <property type="match status" value="1"/>
</dbReference>
<dbReference type="RefSeq" id="WP_092693739.1">
    <property type="nucleotide sequence ID" value="NZ_FNBK01000012.1"/>
</dbReference>
<dbReference type="Gene3D" id="1.10.443.10">
    <property type="entry name" value="Intergrase catalytic core"/>
    <property type="match status" value="1"/>
</dbReference>
<dbReference type="InterPro" id="IPR011010">
    <property type="entry name" value="DNA_brk_join_enz"/>
</dbReference>
<sequence length="334" mass="38178">MPLKQTPPEDAKNRYLKDKKHSVTRKTLYNYDTTLAQFCEWLDDRNIADLRDLDSDHLQQFRESRLSDVATITARNDMVTVRGFIEFCETIQAVPRGLSELVRIPKTDESDEICDDLLTREESKKILEHLGKFEYASDRHVIFLILWKTGMRLSGLRALDVSDFDEVRPALEIRHRPETGTPLKKKAKGERDVLIEKDDGRVVADYIENARPAVADGYGREPLIATDHGRRARTTIQRMVYTATRPCHYENACPFDEEPETCEAATWNGASQCPGSVSPHALRRGYVTAARNAGQPKDVTGERVNMSGRVLSKHYDKGTHDEKAERRRSHLRDI</sequence>
<proteinExistence type="predicted"/>
<evidence type="ECO:0000259" key="7">
    <source>
        <dbReference type="PROSITE" id="PS51900"/>
    </source>
</evidence>
<organism evidence="8 9">
    <name type="scientific">Halorientalis regularis</name>
    <dbReference type="NCBI Taxonomy" id="660518"/>
    <lineage>
        <taxon>Archaea</taxon>
        <taxon>Methanobacteriati</taxon>
        <taxon>Methanobacteriota</taxon>
        <taxon>Stenosarchaea group</taxon>
        <taxon>Halobacteria</taxon>
        <taxon>Halobacteriales</taxon>
        <taxon>Haloarculaceae</taxon>
        <taxon>Halorientalis</taxon>
    </lineage>
</organism>
<dbReference type="Pfam" id="PF02899">
    <property type="entry name" value="Phage_int_SAM_1"/>
    <property type="match status" value="1"/>
</dbReference>
<dbReference type="GO" id="GO:0006310">
    <property type="term" value="P:DNA recombination"/>
    <property type="evidence" value="ECO:0007669"/>
    <property type="project" value="UniProtKB-KW"/>
</dbReference>
<reference evidence="9" key="1">
    <citation type="submission" date="2016-10" db="EMBL/GenBank/DDBJ databases">
        <authorList>
            <person name="Varghese N."/>
            <person name="Submissions S."/>
        </authorList>
    </citation>
    <scope>NUCLEOTIDE SEQUENCE [LARGE SCALE GENOMIC DNA]</scope>
    <source>
        <strain evidence="9">IBRC-M 10760</strain>
    </source>
</reference>
<dbReference type="InterPro" id="IPR002104">
    <property type="entry name" value="Integrase_catalytic"/>
</dbReference>
<dbReference type="PANTHER" id="PTHR30349:SF41">
    <property type="entry name" value="INTEGRASE_RECOMBINASE PROTEIN MJ0367-RELATED"/>
    <property type="match status" value="1"/>
</dbReference>
<dbReference type="PROSITE" id="PS51898">
    <property type="entry name" value="TYR_RECOMBINASE"/>
    <property type="match status" value="1"/>
</dbReference>
<dbReference type="InterPro" id="IPR004107">
    <property type="entry name" value="Integrase_SAM-like_N"/>
</dbReference>
<feature type="region of interest" description="Disordered" evidence="5">
    <location>
        <begin position="292"/>
        <end position="334"/>
    </location>
</feature>
<name>A0A1G7Q5Y9_9EURY</name>
<dbReference type="InterPro" id="IPR013762">
    <property type="entry name" value="Integrase-like_cat_sf"/>
</dbReference>
<keyword evidence="3" id="KW-0233">DNA recombination</keyword>
<keyword evidence="2 4" id="KW-0238">DNA-binding</keyword>
<dbReference type="InterPro" id="IPR044068">
    <property type="entry name" value="CB"/>
</dbReference>
<evidence type="ECO:0000313" key="9">
    <source>
        <dbReference type="Proteomes" id="UP000199076"/>
    </source>
</evidence>
<evidence type="ECO:0000256" key="4">
    <source>
        <dbReference type="PROSITE-ProRule" id="PRU01248"/>
    </source>
</evidence>
<accession>A0A1G7Q5Y9</accession>
<evidence type="ECO:0000256" key="2">
    <source>
        <dbReference type="ARBA" id="ARBA00023125"/>
    </source>
</evidence>
<evidence type="ECO:0000256" key="5">
    <source>
        <dbReference type="SAM" id="MobiDB-lite"/>
    </source>
</evidence>
<dbReference type="CDD" id="cd00397">
    <property type="entry name" value="DNA_BRE_C"/>
    <property type="match status" value="1"/>
</dbReference>
<evidence type="ECO:0000256" key="3">
    <source>
        <dbReference type="ARBA" id="ARBA00023172"/>
    </source>
</evidence>
<feature type="domain" description="Core-binding (CB)" evidence="7">
    <location>
        <begin position="6"/>
        <end position="89"/>
    </location>
</feature>
<feature type="compositionally biased region" description="Basic and acidic residues" evidence="5">
    <location>
        <begin position="313"/>
        <end position="334"/>
    </location>
</feature>
<dbReference type="Proteomes" id="UP000199076">
    <property type="component" value="Unassembled WGS sequence"/>
</dbReference>
<dbReference type="AlphaFoldDB" id="A0A1G7Q5Y9"/>
<dbReference type="OrthoDB" id="198497at2157"/>
<dbReference type="InterPro" id="IPR050090">
    <property type="entry name" value="Tyrosine_recombinase_XerCD"/>
</dbReference>
<keyword evidence="9" id="KW-1185">Reference proteome</keyword>
<dbReference type="SUPFAM" id="SSF56349">
    <property type="entry name" value="DNA breaking-rejoining enzymes"/>
    <property type="match status" value="1"/>
</dbReference>
<dbReference type="EMBL" id="FNBK01000012">
    <property type="protein sequence ID" value="SDF93921.1"/>
    <property type="molecule type" value="Genomic_DNA"/>
</dbReference>
<keyword evidence="1" id="KW-0229">DNA integration</keyword>